<dbReference type="InterPro" id="IPR029044">
    <property type="entry name" value="Nucleotide-diphossugar_trans"/>
</dbReference>
<dbReference type="PANTHER" id="PTHR42866">
    <property type="entry name" value="3-DEOXY-MANNO-OCTULOSONATE CYTIDYLYLTRANSFERASE"/>
    <property type="match status" value="1"/>
</dbReference>
<dbReference type="CDD" id="cd02517">
    <property type="entry name" value="CMP-KDO-Synthetase"/>
    <property type="match status" value="1"/>
</dbReference>
<evidence type="ECO:0000256" key="3">
    <source>
        <dbReference type="ARBA" id="ARBA00022695"/>
    </source>
</evidence>
<dbReference type="EMBL" id="DTKJ01000064">
    <property type="protein sequence ID" value="HGZ12440.1"/>
    <property type="molecule type" value="Genomic_DNA"/>
</dbReference>
<proteinExistence type="inferred from homology"/>
<comment type="pathway">
    <text evidence="5">Nucleotide-sugar biosynthesis; CMP-3-deoxy-D-manno-octulosonate biosynthesis; CMP-3-deoxy-D-manno-octulosonate from 3-deoxy-D-manno-octulosonate and CTP: step 1/1.</text>
</comment>
<dbReference type="GO" id="GO:0016020">
    <property type="term" value="C:membrane"/>
    <property type="evidence" value="ECO:0007669"/>
    <property type="project" value="UniProtKB-SubCell"/>
</dbReference>
<dbReference type="EC" id="2.7.7.38" evidence="5"/>
<comment type="subcellular location">
    <subcellularLocation>
        <location evidence="5">Cytoplasm</location>
    </subcellularLocation>
    <subcellularLocation>
        <location evidence="1">Membrane</location>
    </subcellularLocation>
</comment>
<comment type="catalytic activity">
    <reaction evidence="5">
        <text>3-deoxy-alpha-D-manno-oct-2-ulosonate + CTP = CMP-3-deoxy-beta-D-manno-octulosonate + diphosphate</text>
        <dbReference type="Rhea" id="RHEA:23448"/>
        <dbReference type="ChEBI" id="CHEBI:33019"/>
        <dbReference type="ChEBI" id="CHEBI:37563"/>
        <dbReference type="ChEBI" id="CHEBI:85986"/>
        <dbReference type="ChEBI" id="CHEBI:85987"/>
        <dbReference type="EC" id="2.7.7.38"/>
    </reaction>
</comment>
<keyword evidence="3 5" id="KW-0548">Nucleotidyltransferase</keyword>
<dbReference type="GO" id="GO:0033468">
    <property type="term" value="P:CMP-keto-3-deoxy-D-manno-octulosonic acid biosynthetic process"/>
    <property type="evidence" value="ECO:0007669"/>
    <property type="project" value="UniProtKB-UniRule"/>
</dbReference>
<keyword evidence="2 5" id="KW-0808">Transferase</keyword>
<evidence type="ECO:0000256" key="5">
    <source>
        <dbReference type="HAMAP-Rule" id="MF_00057"/>
    </source>
</evidence>
<comment type="similarity">
    <text evidence="5">Belongs to the KdsB family.</text>
</comment>
<organism evidence="6">
    <name type="scientific">Desulfobacca acetoxidans</name>
    <dbReference type="NCBI Taxonomy" id="60893"/>
    <lineage>
        <taxon>Bacteria</taxon>
        <taxon>Pseudomonadati</taxon>
        <taxon>Thermodesulfobacteriota</taxon>
        <taxon>Desulfobaccia</taxon>
        <taxon>Desulfobaccales</taxon>
        <taxon>Desulfobaccaceae</taxon>
        <taxon>Desulfobacca</taxon>
    </lineage>
</organism>
<dbReference type="NCBIfam" id="NF003950">
    <property type="entry name" value="PRK05450.1-3"/>
    <property type="match status" value="1"/>
</dbReference>
<dbReference type="GO" id="GO:0009103">
    <property type="term" value="P:lipopolysaccharide biosynthetic process"/>
    <property type="evidence" value="ECO:0007669"/>
    <property type="project" value="UniProtKB-UniRule"/>
</dbReference>
<dbReference type="Pfam" id="PF02348">
    <property type="entry name" value="CTP_transf_3"/>
    <property type="match status" value="1"/>
</dbReference>
<dbReference type="NCBIfam" id="NF009905">
    <property type="entry name" value="PRK13368.1"/>
    <property type="match status" value="1"/>
</dbReference>
<dbReference type="NCBIfam" id="TIGR00466">
    <property type="entry name" value="kdsB"/>
    <property type="match status" value="1"/>
</dbReference>
<evidence type="ECO:0000256" key="1">
    <source>
        <dbReference type="ARBA" id="ARBA00004370"/>
    </source>
</evidence>
<dbReference type="AlphaFoldDB" id="A0A7C5EN42"/>
<evidence type="ECO:0000256" key="4">
    <source>
        <dbReference type="ARBA" id="ARBA00022985"/>
    </source>
</evidence>
<accession>A0A7C5EN42</accession>
<dbReference type="Gene3D" id="3.90.550.10">
    <property type="entry name" value="Spore Coat Polysaccharide Biosynthesis Protein SpsA, Chain A"/>
    <property type="match status" value="1"/>
</dbReference>
<name>A0A7C5EN42_9BACT</name>
<dbReference type="FunFam" id="3.90.550.10:FF:000011">
    <property type="entry name" value="3-deoxy-manno-octulosonate cytidylyltransferase"/>
    <property type="match status" value="1"/>
</dbReference>
<comment type="function">
    <text evidence="5">Activates KDO (a required 8-carbon sugar) for incorporation into bacterial lipopolysaccharide in Gram-negative bacteria.</text>
</comment>
<comment type="caution">
    <text evidence="6">The sequence shown here is derived from an EMBL/GenBank/DDBJ whole genome shotgun (WGS) entry which is preliminary data.</text>
</comment>
<gene>
    <name evidence="5 6" type="primary">kdsB</name>
    <name evidence="6" type="ORF">ENW48_09505</name>
</gene>
<dbReference type="NCBIfam" id="NF003952">
    <property type="entry name" value="PRK05450.1-5"/>
    <property type="match status" value="1"/>
</dbReference>
<dbReference type="PANTHER" id="PTHR42866:SF2">
    <property type="entry name" value="3-DEOXY-MANNO-OCTULOSONATE CYTIDYLYLTRANSFERASE, MITOCHONDRIAL"/>
    <property type="match status" value="1"/>
</dbReference>
<dbReference type="InterPro" id="IPR003329">
    <property type="entry name" value="Cytidylyl_trans"/>
</dbReference>
<keyword evidence="5" id="KW-0963">Cytoplasm</keyword>
<reference evidence="6" key="1">
    <citation type="journal article" date="2020" name="mSystems">
        <title>Genome- and Community-Level Interaction Insights into Carbon Utilization and Element Cycling Functions of Hydrothermarchaeota in Hydrothermal Sediment.</title>
        <authorList>
            <person name="Zhou Z."/>
            <person name="Liu Y."/>
            <person name="Xu W."/>
            <person name="Pan J."/>
            <person name="Luo Z.H."/>
            <person name="Li M."/>
        </authorList>
    </citation>
    <scope>NUCLEOTIDE SEQUENCE [LARGE SCALE GENOMIC DNA]</scope>
    <source>
        <strain evidence="6">SpSt-853</strain>
    </source>
</reference>
<dbReference type="GO" id="GO:0008690">
    <property type="term" value="F:3-deoxy-manno-octulosonate cytidylyltransferase activity"/>
    <property type="evidence" value="ECO:0007669"/>
    <property type="project" value="UniProtKB-UniRule"/>
</dbReference>
<protein>
    <recommendedName>
        <fullName evidence="5">3-deoxy-manno-octulosonate cytidylyltransferase</fullName>
        <ecNumber evidence="5">2.7.7.38</ecNumber>
    </recommendedName>
    <alternativeName>
        <fullName evidence="5">CMP-2-keto-3-deoxyoctulosonic acid synthase</fullName>
        <shortName evidence="5">CKS</shortName>
        <shortName evidence="5">CMP-KDO synthase</shortName>
    </alternativeName>
</protein>
<evidence type="ECO:0000313" key="6">
    <source>
        <dbReference type="EMBL" id="HGZ12440.1"/>
    </source>
</evidence>
<evidence type="ECO:0000256" key="2">
    <source>
        <dbReference type="ARBA" id="ARBA00022679"/>
    </source>
</evidence>
<sequence>MRRKVIIIPARYGSTRFPGKVLADLEGKPLIRWVYEEARKVPGLDGVFVATDDPRILECITGFGGEAVLTGSHHPSGTDRLAEAAALLALSPGDLVINLQGDQPIFPLQVMGQLLAVLERDCSAVMATPAVRLTAMSLAQSPHVVKVVMNHRGRALYFSRSPLPYWREGEKPYFFKHIGIYAYRVEFLQEFVTLPPGPLEQAEKLEQLRALEYGYPIQVVEAVGDTLEVDTPEDLLRVAEYLRLNRTNRQENRG</sequence>
<dbReference type="HAMAP" id="MF_00057">
    <property type="entry name" value="KdsB"/>
    <property type="match status" value="1"/>
</dbReference>
<dbReference type="UniPathway" id="UPA00358">
    <property type="reaction ID" value="UER00476"/>
</dbReference>
<dbReference type="GO" id="GO:0005829">
    <property type="term" value="C:cytosol"/>
    <property type="evidence" value="ECO:0007669"/>
    <property type="project" value="TreeGrafter"/>
</dbReference>
<keyword evidence="4 5" id="KW-0448">Lipopolysaccharide biosynthesis</keyword>
<dbReference type="InterPro" id="IPR004528">
    <property type="entry name" value="KdsB"/>
</dbReference>
<dbReference type="SUPFAM" id="SSF53448">
    <property type="entry name" value="Nucleotide-diphospho-sugar transferases"/>
    <property type="match status" value="1"/>
</dbReference>